<comment type="caution">
    <text evidence="3">The sequence shown here is derived from an EMBL/GenBank/DDBJ whole genome shotgun (WGS) entry which is preliminary data.</text>
</comment>
<gene>
    <name evidence="3" type="ORF">RJ641_032580</name>
</gene>
<dbReference type="InterPro" id="IPR011990">
    <property type="entry name" value="TPR-like_helical_dom_sf"/>
</dbReference>
<dbReference type="Gene3D" id="1.25.40.10">
    <property type="entry name" value="Tetratricopeptide repeat domain"/>
    <property type="match status" value="1"/>
</dbReference>
<evidence type="ECO:0008006" key="5">
    <source>
        <dbReference type="Google" id="ProtNLM"/>
    </source>
</evidence>
<keyword evidence="4" id="KW-1185">Reference proteome</keyword>
<keyword evidence="1" id="KW-0677">Repeat</keyword>
<dbReference type="InterPro" id="IPR002885">
    <property type="entry name" value="PPR_rpt"/>
</dbReference>
<sequence length="410" mass="46627">MYRSLSRIRFSSIADFGARNSSSLLENKRKKFSDCLESARTFTSTIGHKYIGYGGESYKSSMQFQIVNALRFGERAKASRLLSDLGNGNYSIRANDFVHILDCCGQSPDKLVWVKYFLFFEKILYTAFVVKSSYCPFCHISSGKSGKHLACNSSPCIGSYDQFLFVMETLKLAREKEISLDNRCYKLIIKSLCLGGYLEERRALGAEGMVEELIHYLRVAENHFNHGKCYLATPIYNTVLHSLIEENETHMAVDVFKAMKYFGFRPDDRDGYCLQSSTCTALAQGRIDVIELIAEQMLQKKIQPDSSTCNYIFSAYVDCGFQSTAIEELQVLSMLMISQEDVNLQEKGKIFEEFILAEDSEAELQIFEFFKGYEESLIFALLSLRWCAMVGSSISWSPDQSPKAFKKSQN</sequence>
<protein>
    <recommendedName>
        <fullName evidence="5">Pentatricopeptide repeat-containing protein</fullName>
    </recommendedName>
</protein>
<accession>A0AAN8W4L1</accession>
<proteinExistence type="predicted"/>
<dbReference type="PANTHER" id="PTHR47859">
    <property type="entry name" value="PENTATRICOPEPTIDE REPEAT-CONTAINING PROTEIN"/>
    <property type="match status" value="1"/>
</dbReference>
<dbReference type="PROSITE" id="PS51375">
    <property type="entry name" value="PPR"/>
    <property type="match status" value="1"/>
</dbReference>
<organism evidence="3 4">
    <name type="scientific">Dillenia turbinata</name>
    <dbReference type="NCBI Taxonomy" id="194707"/>
    <lineage>
        <taxon>Eukaryota</taxon>
        <taxon>Viridiplantae</taxon>
        <taxon>Streptophyta</taxon>
        <taxon>Embryophyta</taxon>
        <taxon>Tracheophyta</taxon>
        <taxon>Spermatophyta</taxon>
        <taxon>Magnoliopsida</taxon>
        <taxon>eudicotyledons</taxon>
        <taxon>Gunneridae</taxon>
        <taxon>Pentapetalae</taxon>
        <taxon>Dilleniales</taxon>
        <taxon>Dilleniaceae</taxon>
        <taxon>Dillenia</taxon>
    </lineage>
</organism>
<dbReference type="AlphaFoldDB" id="A0AAN8W4L1"/>
<evidence type="ECO:0000256" key="1">
    <source>
        <dbReference type="ARBA" id="ARBA00022737"/>
    </source>
</evidence>
<reference evidence="3 4" key="1">
    <citation type="submission" date="2023-12" db="EMBL/GenBank/DDBJ databases">
        <title>A high-quality genome assembly for Dillenia turbinata (Dilleniales).</title>
        <authorList>
            <person name="Chanderbali A."/>
        </authorList>
    </citation>
    <scope>NUCLEOTIDE SEQUENCE [LARGE SCALE GENOMIC DNA]</scope>
    <source>
        <strain evidence="3">LSX21</strain>
        <tissue evidence="3">Leaf</tissue>
    </source>
</reference>
<evidence type="ECO:0000313" key="3">
    <source>
        <dbReference type="EMBL" id="KAK6939072.1"/>
    </source>
</evidence>
<name>A0AAN8W4L1_9MAGN</name>
<dbReference type="NCBIfam" id="TIGR00756">
    <property type="entry name" value="PPR"/>
    <property type="match status" value="1"/>
</dbReference>
<dbReference type="PANTHER" id="PTHR47859:SF1">
    <property type="entry name" value="PENTATRICOPEPTIDE REPEAT-CONTAINING PROTEIN"/>
    <property type="match status" value="1"/>
</dbReference>
<dbReference type="EMBL" id="JBAMMX010000006">
    <property type="protein sequence ID" value="KAK6939072.1"/>
    <property type="molecule type" value="Genomic_DNA"/>
</dbReference>
<dbReference type="Proteomes" id="UP001370490">
    <property type="component" value="Unassembled WGS sequence"/>
</dbReference>
<evidence type="ECO:0000256" key="2">
    <source>
        <dbReference type="PROSITE-ProRule" id="PRU00708"/>
    </source>
</evidence>
<evidence type="ECO:0000313" key="4">
    <source>
        <dbReference type="Proteomes" id="UP001370490"/>
    </source>
</evidence>
<feature type="repeat" description="PPR" evidence="2">
    <location>
        <begin position="232"/>
        <end position="266"/>
    </location>
</feature>